<feature type="repeat" description="RCC1" evidence="11">
    <location>
        <begin position="3175"/>
        <end position="3226"/>
    </location>
</feature>
<evidence type="ECO:0000256" key="4">
    <source>
        <dbReference type="ARBA" id="ARBA00012485"/>
    </source>
</evidence>
<evidence type="ECO:0000313" key="16">
    <source>
        <dbReference type="EMBL" id="CAD5114768.1"/>
    </source>
</evidence>
<dbReference type="InterPro" id="IPR000569">
    <property type="entry name" value="HECT_dom"/>
</dbReference>
<evidence type="ECO:0000259" key="13">
    <source>
        <dbReference type="PROSITE" id="PS50237"/>
    </source>
</evidence>
<evidence type="ECO:0000256" key="10">
    <source>
        <dbReference type="PROSITE-ProRule" id="PRU00104"/>
    </source>
</evidence>
<dbReference type="UniPathway" id="UPA00143"/>
<keyword evidence="5" id="KW-0963">Cytoplasm</keyword>
<feature type="repeat" description="RCC1" evidence="11">
    <location>
        <begin position="484"/>
        <end position="535"/>
    </location>
</feature>
<dbReference type="SUPFAM" id="SSF50985">
    <property type="entry name" value="RCC1/BLIP-II"/>
    <property type="match status" value="4"/>
</dbReference>
<dbReference type="GO" id="GO:0046872">
    <property type="term" value="F:metal ion binding"/>
    <property type="evidence" value="ECO:0007669"/>
    <property type="project" value="InterPro"/>
</dbReference>
<evidence type="ECO:0000256" key="12">
    <source>
        <dbReference type="SAM" id="MobiDB-lite"/>
    </source>
</evidence>
<dbReference type="Gene3D" id="2.60.120.260">
    <property type="entry name" value="Galactose-binding domain-like"/>
    <property type="match status" value="1"/>
</dbReference>
<feature type="repeat" description="RCC1" evidence="11">
    <location>
        <begin position="639"/>
        <end position="689"/>
    </location>
</feature>
<evidence type="ECO:0000256" key="1">
    <source>
        <dbReference type="ARBA" id="ARBA00000885"/>
    </source>
</evidence>
<dbReference type="FunFam" id="2.130.10.30:FF:000004">
    <property type="entry name" value="E3 ubiquitin-protein ligase HERC2 isoform X2"/>
    <property type="match status" value="1"/>
</dbReference>
<evidence type="ECO:0000259" key="15">
    <source>
        <dbReference type="PROSITE" id="PS51416"/>
    </source>
</evidence>
<feature type="repeat" description="RCC1" evidence="11">
    <location>
        <begin position="3071"/>
        <end position="3122"/>
    </location>
</feature>
<dbReference type="InterPro" id="IPR008979">
    <property type="entry name" value="Galactose-bd-like_sf"/>
</dbReference>
<dbReference type="SMART" id="SM00119">
    <property type="entry name" value="HECTc"/>
    <property type="match status" value="1"/>
</dbReference>
<dbReference type="Pfam" id="PF06701">
    <property type="entry name" value="MIB_HERC2"/>
    <property type="match status" value="1"/>
</dbReference>
<dbReference type="Gene3D" id="3.30.2160.10">
    <property type="entry name" value="Hect, E3 ligase catalytic domain"/>
    <property type="match status" value="1"/>
</dbReference>
<feature type="active site" description="Glycyl thioester intermediate" evidence="10">
    <location>
        <position position="4565"/>
    </location>
</feature>
<proteinExistence type="predicted"/>
<dbReference type="Gene3D" id="2.30.30.30">
    <property type="match status" value="1"/>
</dbReference>
<comment type="pathway">
    <text evidence="3">Protein modification; protein ubiquitination.</text>
</comment>
<dbReference type="InterPro" id="IPR009091">
    <property type="entry name" value="RCC1/BLIP-II"/>
</dbReference>
<comment type="caution">
    <text evidence="16">The sequence shown here is derived from an EMBL/GenBank/DDBJ whole genome shotgun (WGS) entry which is preliminary data.</text>
</comment>
<dbReference type="Pfam" id="PF00632">
    <property type="entry name" value="HECT"/>
    <property type="match status" value="1"/>
</dbReference>
<sequence>MSWREIVLERKSRLDSKWLKLDLKDIFIDNFLFSLWNELVESGEVRFVDVDNADGAKLQPSCEIFKLWIWRDDIKRSDLTNCLESVLKEQQDLCCEVGRSTKSAMKIRYQLVILERYMLALKAENLKGNIRREVNTSKKEKYAQENIDKQRSLHQKKSENLSASFAKVGSRTAFSFISFSLKRAWRSGEDCDLCSEFLQDALEALRDIEPGSMFQIDSSTSVWFDLMKKIENFLDTVIQGHISSGTGASCSLPIPLVDQQTALGIFMELTLQKASVSDLINAIILLLNLWSSGRRHRNDNRFNNFITSAPLLHFIKRMSNLKIEDGANIENDEREIDEDEHTGPNAVFLRFLRLPRDENLLVDLGLCAVVMLAHLDRLASPYISKFSKQKQDSNRLKSNLYSFDCNIQSKAVELDKLFENEEIYSIACSDQYLFIITASYSLYFVSNKKDNECLRLVEALRDEEIIQVAANPCAKHVLALTSKGAVYAWGKGSEGQLGLGSEICTNEPTKIVDFEGTVIVKVAVGSSYSAAVTQNGKLYTWGSGEVGQLGLGHNTRENTPQLVEYLADVKVVDVSCGGPNAHTLCVTQLGTVLAWGDGEYGKKGTGVFEYTDIPKQIELTNIKKVIAGSHFSMALSHSGVLYTWGKGDDALLGHGTKEHCCLPKQVETIGEVIIDISASFYHCAALTNKGELYIWGKKSFNQYGSKPLSLNNLPFKLSTNGRSHNKFVGLCCTPHSTLGWSNSSDRSVTLPLRLPFIMDVNQRCFEQLDFLLSDVCSGMDGTDERPPSQRKECMTVATLRLLHIQLYSAICNNCNPSSIGLNEDGELVKSLSSKIVLLASNAHIVNTIQEAAQEVLTVAWSLLLPTALQRAKALSDLLPLSLSQSNLHSGQEFMTNLLVESLMADNGLNSALESAIRNEKLDVEARKEDDTKEKTIDKVLSNDEIEIDQNNIPLLFLIKQLLRSIATQTKSQLKEVRANSPLRNQMINSDSSCTSFKLFQQFHRMLTFEIFDSENGMDNLDIRKEAMMKLLQKYVNLLHSHLMDILPTAISLLDNLSSSHFLHISNILSQDVIGTLLPELVINLTFLQTKVPSLLLSTDIVTPLREILFLLDSFNAYAPGSHYDEETDLAWAGEYESQLKNRQQMEIKRKAANNIRFRDVENENLDGGKWKILNGNVYDLKKLDIIPTDENLDRLDEEELKKCFVGPYLDSDDEIVETAYFDRTSSPFANVERNLALFLGSFFASQVRGLNEEQCEEQCSAWLSSELFSGGLQTLLPQDPFNEEKGESTAVTPVSNPPDQMKLANKERISEKDTNLTDFADSFIKALAERDITDEIVIKFLDVLDTYCGTHYLYISTPFQKDHPVEESGRLILAVLLRHLDIGLLAMNLARDEENEEKKCSNLPKSLVEVCKAVCRAKQAIIKIHQEQNRSYKEICSPIMERCYFLINELRPTSISNALLDGFRCRMLKSESRWQRALAYTLNLIRTEKANEFTLKPNDSYSSDEQLSQHSSDVDLSEVRVKLCPTQDSEFELSSDSAPLSPENPKAKGNSRAQELWSYVRLAVTNPKQLGWLKQRLAGTDSNPNVLKIIYDFILHSEAIDIDVIRRSLHHQMKRADMRLKGVQNMLQILYQKNLLPSAEYALLSGWQGITIQTSNRVPIPHTLRMVNLIPPCDRVLLESAFADLTTWTLNAFRKGIMKAREKLSQQAEGKKIEDGYIPLSELRHLIHYIGLLTQEYYSPQTAMILRNGILALLDAFRKIYCLSTDKKVQNESICHVQAIFEKCLNSKVVVQVPTSGPELVTMMKKGVKVQRGLDWKWADQDGPKPGIGRVISDVGDDGWIRVQWETGTTNSYRMGKENKYDLKLSESYADNDSDSETEFSLPCDDSTHLNKSNTVQNATSSALEHLESSICLSTALHISVEEKASVKSLCNLLKTRALEDDSYSNWVGIVQSMTSSPAVCFSLSSPSWLNLLFDLSQNSRSGITKRVLALRVLSSILLSWSKSNERRMRDILDKLLSTIGCSLLECKNDPTLMVQDGRRTRRRKRAYSCLTASYTSTIAEEGIKLVRTLLSSAAWSEEVKLTLMQYLKILPQLVNPSMDENDLTGNIKEEMTLAVLYVIGGVDARVRIGGKVQHENDGLGTVIKISLNSKVTVLFEGSNDISLCKLEELQPVELSTFDLRKMPLDLDIWSYLVRIAAEGLNGNCNIFQSHGDQDNVRPSLLWRQRLTLAVCRAAKIFNNHQDILHQILQKSEKNCTLFRSVLACAVRPSPIKAIFSTDNQMEDAARALCQHLATIANYQTTNDEFSASSSNEDADEEDNNESAAEGATAMSEESVDNSTLFPLLSARQEPPHIKQRRTDQRLQFPRRNRHNGISSETFSQLVDMGFSPRKIELAVEAVTPVTIRPGVETPAVYIELLIAWLLDHETIEQDLIELSDYDTDSCGPSSVCSSSSSEGTVCSSPEMVYGPQTPSYKVRSDFTSDDCYAEYVRDNLAVGMLVKCCEAYEKVSQGDIGVVTQLDIGSLHELNANVDWTLYKGKYWVRFTNLAIIGRTSRARSGGIPNSLRNKVRVRLKSKSSRTASIKQQNIGTVMFTAPNKKDVVVAFPDQEGWTGQMGDLEVIKNADKLCHTCSKSLTKGVIYNCKCTQCKGRFLYCSTCSKDAFKKCSEHKFEKRMAGIDLLDNWQACVRHMTVSSTSTSAHRMIDGGSGFWQSHGQQGQHWIRLEMHPFILVSRLCMRVDPSDASYMPSLITVSVGQSVNQLELLHTVKVQSDDDLVVLIQDASAYYKIIEIQIKQCRSSGIDCKIHGLSIVGRRCAEEDRAAASVKFLASDEEDEDSRAIVHPPLPKDHKFPSRIQTQVYVWGLNDKDQLGGPKGSKIKLPFLNDNLSSLKVADICGGSKSLFAVTHDGRVYACGEATGGRLGLGITSGAVSVPKQLKSLSAYVVKKIAVHSGGRHTMALTIDGKVFSWGEGDDGKLGHFNRTSYDKPRLIEALRSKRIKDIACGSAHSAAISQEGELYTWGLGDYGRLGHGDNANQLRPKIVASLAQHKVVRVSCGSRDAQTLALTDDDQVWSWGDGDFGKLGRGGSEGCNTPHVIDRLSGLGVCKIECGAQFSLALTKSGQVWTWGKGDYYRLGHGNEQHARKPQKVEVLEQYKIVDVAVGALHCLAVTDNGQVFAWGDNDHGQQGNGNIQVNKVPTLVHGLESHKITKVACGSSHSVAWTTSDISAPVNHEPVFFQVLNDPMGQSYVIGSNDEEDSSESVERQMNVAKISLTRAVLAQKTLSIRQSALTHILNALRIHFSRQAIISAFSVAPLSNETVQDRQIASNFPSMHNLAQAASPADCIAAETFSPIEATKSHSTLDDFVYKLMIDDARMLVNLLKLCVTRRMCNKQELTHVLKALAKHSCEMSDLILELCVVELEEAAADTESSKISEKPEIVESPHPYPDECNSTDVVRIPGAHSLRVEFDKRCSTERRHDPLTIIDSNGQVVCERSGRDLADWSHPVVVAGDELRWKFKSDNSVNGWGWKFTVYPIHASSTPDYILSDRALLTKPSIQLVMCLLDFKSVLQSQSGILPRMASALATTAQLPCLMASQRMWALDQLRSLHSYLTVGPLSNDKGALQSLVAALPETLQRQFDYEESYLRKNQQLMHSKFFRTLVALASDLSLDSLSICVESQQWAWLRKACEAQRVVEALLYRTPLPSSFCEGVWKKVQELGDSAEVATYNLSRLYEDHATFTRSKDEQLLTWNIRRPDEWTLSWAGSGIIWGWGHNHRGQLGGLEGAKVKVPTACDSFANLRPIQIVGGEQTLFIVSSDGKVHATGYGASGRLGIGSNECVSSPTTLESIQHVFIKKVSVNAGGKHCLALSADGDVYSWGEGEDGKLGHGNRQTCDKPRIIESLRGKEVTDIAAGGAHSAAISAQGELYTWGKGRYGRLGHGDSEDQTKPKIVETLRSMKVLDVACGSGDSQTLCITEGDFVYSWGDGDYGKLGRGGSEGCKIPEKIDKLTGLGVCKVECGSQFSVAITRSGAVYTWGKGDYQRLGHGTDDHIRNPKRVVGLQGKKIVTFACGSLHCVACTDTGDVYTWGDNDEGQLGDATTNAIPRPRLVAALDGKRINRVACGSAHSIAWSTSKPTRTCRLPTSIPLEYSELANMDMSLLRNRLVLLHAASQLICPSFPMLSVPAIESNNLRSLLTLQAKESIFKKTLHSTMVRDKQHGPVIDINRMQVKRNKSEKDPDGLRSVFYQVCEKMDQLSNDHLMLAHRVWKVKFAGESVDDCGGGYSESIAEMCDELQSGIVPLLIVTPNGRDESGANRDCFILNPTLKSVRHKKMFNFFGIILGIAIRTGSPLSLSLAEPVWKQLAGMNLDVQDLNEIDKDYVPGLMYIQNMSDDDLTAADMPFTTPSAAGGCNVIQLSSRYTAITPSNKQEYVKLALDYRLNEFNTAVQWAREGMTKVIPVPLLSLFTGSELETMVCSTPDIPIGMLKSVAAYKGIDANHQLVKWFWDVMEELDNNERSLFLRFVWGRTRLPRTIADFRGRDFVLQILDKYHPPDNFLPESYTCFFLLKLPRYSSKEVLRHKLRYAIHFCKSIDTDDYARVALTSDPMEDVREGTETPPPAAPALTSTVGATAGETVSDEGEWDGMTAAINASLMEDPICPRNSDPYDESEETE</sequence>
<dbReference type="OrthoDB" id="239701at2759"/>
<dbReference type="PRINTS" id="PR00633">
    <property type="entry name" value="RCCNDNSATION"/>
</dbReference>
<feature type="repeat" description="RCC1" evidence="11">
    <location>
        <begin position="3980"/>
        <end position="4031"/>
    </location>
</feature>
<comment type="catalytic activity">
    <reaction evidence="1">
        <text>S-ubiquitinyl-[E2 ubiquitin-conjugating enzyme]-L-cysteine + [acceptor protein]-L-lysine = [E2 ubiquitin-conjugating enzyme]-L-cysteine + N(6)-ubiquitinyl-[acceptor protein]-L-lysine.</text>
        <dbReference type="EC" id="2.3.2.26"/>
    </reaction>
</comment>
<organism evidence="16 17">
    <name type="scientific">Dimorphilus gyrociliatus</name>
    <dbReference type="NCBI Taxonomy" id="2664684"/>
    <lineage>
        <taxon>Eukaryota</taxon>
        <taxon>Metazoa</taxon>
        <taxon>Spiralia</taxon>
        <taxon>Lophotrochozoa</taxon>
        <taxon>Annelida</taxon>
        <taxon>Polychaeta</taxon>
        <taxon>Polychaeta incertae sedis</taxon>
        <taxon>Dinophilidae</taxon>
        <taxon>Dimorphilus</taxon>
    </lineage>
</organism>
<accession>A0A7I8VHM6</accession>
<dbReference type="InterPro" id="IPR021097">
    <property type="entry name" value="CPH_domain"/>
</dbReference>
<dbReference type="SMART" id="SM01337">
    <property type="entry name" value="APC10"/>
    <property type="match status" value="1"/>
</dbReference>
<feature type="repeat" description="RCC1" evidence="11">
    <location>
        <begin position="536"/>
        <end position="587"/>
    </location>
</feature>
<dbReference type="PANTHER" id="PTHR22872:SF2">
    <property type="entry name" value="INHIBITOR OF BRUTON TYROSINE KINASE"/>
    <property type="match status" value="1"/>
</dbReference>
<dbReference type="PROSITE" id="PS51416">
    <property type="entry name" value="MIB_HERC2"/>
    <property type="match status" value="1"/>
</dbReference>
<feature type="repeat" description="RCC1" evidence="11">
    <location>
        <begin position="3017"/>
        <end position="3068"/>
    </location>
</feature>
<feature type="repeat" description="RCC1" evidence="11">
    <location>
        <begin position="4084"/>
        <end position="4135"/>
    </location>
</feature>
<dbReference type="InterPro" id="IPR010606">
    <property type="entry name" value="Mib_Herc2"/>
</dbReference>
<dbReference type="InterPro" id="IPR035983">
    <property type="entry name" value="Hect_E3_ubiquitin_ligase"/>
</dbReference>
<dbReference type="InterPro" id="IPR000408">
    <property type="entry name" value="Reg_chr_condens"/>
</dbReference>
<dbReference type="Pfam" id="PF00415">
    <property type="entry name" value="RCC1"/>
    <property type="match status" value="3"/>
</dbReference>
<dbReference type="Pfam" id="PF25390">
    <property type="entry name" value="WD40_RLD"/>
    <property type="match status" value="3"/>
</dbReference>
<keyword evidence="6" id="KW-0597">Phosphoprotein</keyword>
<dbReference type="PROSITE" id="PS50237">
    <property type="entry name" value="HECT"/>
    <property type="match status" value="1"/>
</dbReference>
<feature type="domain" description="MIB/HERC2" evidence="15">
    <location>
        <begin position="1796"/>
        <end position="1869"/>
    </location>
</feature>
<dbReference type="FunFam" id="3.30.2410.10:FF:000006">
    <property type="entry name" value="probable E3 ubiquitin-protein ligase HERC1 isoform X2"/>
    <property type="match status" value="1"/>
</dbReference>
<dbReference type="EMBL" id="CAJFCJ010000005">
    <property type="protein sequence ID" value="CAD5114768.1"/>
    <property type="molecule type" value="Genomic_DNA"/>
</dbReference>
<evidence type="ECO:0000256" key="3">
    <source>
        <dbReference type="ARBA" id="ARBA00004906"/>
    </source>
</evidence>
<feature type="region of interest" description="Disordered" evidence="12">
    <location>
        <begin position="2304"/>
        <end position="2336"/>
    </location>
</feature>
<dbReference type="PROSITE" id="PS50012">
    <property type="entry name" value="RCC1_3"/>
    <property type="match status" value="18"/>
</dbReference>
<dbReference type="GO" id="GO:0005737">
    <property type="term" value="C:cytoplasm"/>
    <property type="evidence" value="ECO:0007669"/>
    <property type="project" value="UniProtKB-SubCell"/>
</dbReference>
<feature type="repeat" description="RCC1" evidence="11">
    <location>
        <begin position="2910"/>
        <end position="2964"/>
    </location>
</feature>
<keyword evidence="9 10" id="KW-0833">Ubl conjugation pathway</keyword>
<dbReference type="Gene3D" id="3.90.1750.10">
    <property type="entry name" value="Hect, E3 ligase catalytic domains"/>
    <property type="match status" value="1"/>
</dbReference>
<dbReference type="SUPFAM" id="SSF49785">
    <property type="entry name" value="Galactose-binding domain-like"/>
    <property type="match status" value="1"/>
</dbReference>
<feature type="repeat" description="RCC1" evidence="11">
    <location>
        <begin position="3820"/>
        <end position="3873"/>
    </location>
</feature>
<evidence type="ECO:0000256" key="8">
    <source>
        <dbReference type="ARBA" id="ARBA00022737"/>
    </source>
</evidence>
<evidence type="ECO:0000313" key="17">
    <source>
        <dbReference type="Proteomes" id="UP000549394"/>
    </source>
</evidence>
<evidence type="ECO:0000256" key="11">
    <source>
        <dbReference type="PROSITE-ProRule" id="PRU00235"/>
    </source>
</evidence>
<dbReference type="InterPro" id="IPR037252">
    <property type="entry name" value="Mib_Herc2_sf"/>
</dbReference>
<dbReference type="Pfam" id="PF03256">
    <property type="entry name" value="ANAPC10"/>
    <property type="match status" value="1"/>
</dbReference>
<name>A0A7I8VHM6_9ANNE</name>
<protein>
    <recommendedName>
        <fullName evidence="4">HECT-type E3 ubiquitin transferase</fullName>
        <ecNumber evidence="4">2.3.2.26</ecNumber>
    </recommendedName>
</protein>
<keyword evidence="7" id="KW-0808">Transferase</keyword>
<feature type="repeat" description="RCC1" evidence="11">
    <location>
        <begin position="2858"/>
        <end position="2909"/>
    </location>
</feature>
<dbReference type="EC" id="2.3.2.26" evidence="4"/>
<dbReference type="SUPFAM" id="SSF159034">
    <property type="entry name" value="Mib/herc2 domain-like"/>
    <property type="match status" value="1"/>
</dbReference>
<feature type="repeat" description="RCC1" evidence="11">
    <location>
        <begin position="590"/>
        <end position="638"/>
    </location>
</feature>
<dbReference type="Gene3D" id="3.30.2410.10">
    <property type="entry name" value="Hect, E3 ligase catalytic domain"/>
    <property type="match status" value="1"/>
</dbReference>
<dbReference type="InterPro" id="IPR058923">
    <property type="entry name" value="RCC1-like_dom"/>
</dbReference>
<dbReference type="FunFam" id="2.130.10.30:FF:000003">
    <property type="entry name" value="E3 ubiquitin-protein ligase HERC2 isoform X1"/>
    <property type="match status" value="1"/>
</dbReference>
<feature type="repeat" description="RCC1" evidence="11">
    <location>
        <begin position="3768"/>
        <end position="3819"/>
    </location>
</feature>
<gene>
    <name evidence="16" type="ORF">DGYR_LOCUS3588</name>
</gene>
<feature type="repeat" description="RCC1" evidence="11">
    <location>
        <begin position="3123"/>
        <end position="3174"/>
    </location>
</feature>
<dbReference type="InterPro" id="IPR014722">
    <property type="entry name" value="Rib_uL2_dom2"/>
</dbReference>
<dbReference type="SUPFAM" id="SSF63748">
    <property type="entry name" value="Tudor/PWWP/MBT"/>
    <property type="match status" value="1"/>
</dbReference>
<feature type="region of interest" description="Disordered" evidence="12">
    <location>
        <begin position="1530"/>
        <end position="1549"/>
    </location>
</feature>
<dbReference type="FunFam" id="2.30.30.40:FF:000074">
    <property type="entry name" value="E3 ubiquitin-protein ligase HERC2 isoform X1"/>
    <property type="match status" value="1"/>
</dbReference>
<dbReference type="PROSITE" id="PS51284">
    <property type="entry name" value="DOC"/>
    <property type="match status" value="1"/>
</dbReference>
<evidence type="ECO:0000256" key="9">
    <source>
        <dbReference type="ARBA" id="ARBA00022786"/>
    </source>
</evidence>
<dbReference type="Gene3D" id="2.130.10.30">
    <property type="entry name" value="Regulator of chromosome condensation 1/beta-lactamase-inhibitor protein II"/>
    <property type="match status" value="3"/>
</dbReference>
<evidence type="ECO:0000256" key="5">
    <source>
        <dbReference type="ARBA" id="ARBA00022490"/>
    </source>
</evidence>
<dbReference type="GO" id="GO:0061630">
    <property type="term" value="F:ubiquitin protein ligase activity"/>
    <property type="evidence" value="ECO:0007669"/>
    <property type="project" value="UniProtKB-EC"/>
</dbReference>
<dbReference type="SUPFAM" id="SSF56204">
    <property type="entry name" value="Hect, E3 ligase catalytic domain"/>
    <property type="match status" value="1"/>
</dbReference>
<feature type="repeat" description="RCC1" evidence="11">
    <location>
        <begin position="4032"/>
        <end position="4083"/>
    </location>
</feature>
<comment type="subcellular location">
    <subcellularLocation>
        <location evidence="2">Cytoplasm</location>
    </subcellularLocation>
</comment>
<evidence type="ECO:0000259" key="14">
    <source>
        <dbReference type="PROSITE" id="PS51284"/>
    </source>
</evidence>
<dbReference type="CDD" id="cd00078">
    <property type="entry name" value="HECTc"/>
    <property type="match status" value="1"/>
</dbReference>
<keyword evidence="8" id="KW-0677">Repeat</keyword>
<dbReference type="GO" id="GO:0016567">
    <property type="term" value="P:protein ubiquitination"/>
    <property type="evidence" value="ECO:0007669"/>
    <property type="project" value="UniProtKB-UniPathway"/>
</dbReference>
<feature type="domain" description="HECT" evidence="13">
    <location>
        <begin position="4259"/>
        <end position="4602"/>
    </location>
</feature>
<dbReference type="InterPro" id="IPR051625">
    <property type="entry name" value="Signaling_Regulatory_Domain"/>
</dbReference>
<feature type="repeat" description="RCC1" evidence="11">
    <location>
        <begin position="3926"/>
        <end position="3977"/>
    </location>
</feature>
<feature type="repeat" description="RCC1" evidence="11">
    <location>
        <begin position="2965"/>
        <end position="3016"/>
    </location>
</feature>
<dbReference type="Pfam" id="PF11515">
    <property type="entry name" value="Cul7"/>
    <property type="match status" value="1"/>
</dbReference>
<feature type="domain" description="DOC" evidence="14">
    <location>
        <begin position="2654"/>
        <end position="2838"/>
    </location>
</feature>
<keyword evidence="17" id="KW-1185">Reference proteome</keyword>
<evidence type="ECO:0000256" key="6">
    <source>
        <dbReference type="ARBA" id="ARBA00022553"/>
    </source>
</evidence>
<evidence type="ECO:0000256" key="2">
    <source>
        <dbReference type="ARBA" id="ARBA00004496"/>
    </source>
</evidence>
<dbReference type="Gene3D" id="2.30.30.40">
    <property type="entry name" value="SH3 Domains"/>
    <property type="match status" value="1"/>
</dbReference>
<evidence type="ECO:0000256" key="7">
    <source>
        <dbReference type="ARBA" id="ARBA00022679"/>
    </source>
</evidence>
<reference evidence="16 17" key="1">
    <citation type="submission" date="2020-08" db="EMBL/GenBank/DDBJ databases">
        <authorList>
            <person name="Hejnol A."/>
        </authorList>
    </citation>
    <scope>NUCLEOTIDE SEQUENCE [LARGE SCALE GENOMIC DNA]</scope>
</reference>
<feature type="repeat" description="RCC1" evidence="11">
    <location>
        <begin position="3874"/>
        <end position="3925"/>
    </location>
</feature>
<dbReference type="PANTHER" id="PTHR22872">
    <property type="entry name" value="BTK-BINDING PROTEIN-RELATED"/>
    <property type="match status" value="1"/>
</dbReference>
<dbReference type="Proteomes" id="UP000549394">
    <property type="component" value="Unassembled WGS sequence"/>
</dbReference>
<dbReference type="InterPro" id="IPR004939">
    <property type="entry name" value="APC_su10/DOC_dom"/>
</dbReference>